<dbReference type="Pfam" id="PF02782">
    <property type="entry name" value="FGGY_C"/>
    <property type="match status" value="1"/>
</dbReference>
<feature type="binding site" evidence="11">
    <location>
        <position position="309"/>
    </location>
    <ligand>
        <name>ATP</name>
        <dbReference type="ChEBI" id="CHEBI:30616"/>
    </ligand>
</feature>
<feature type="binding site" evidence="11">
    <location>
        <position position="240"/>
    </location>
    <ligand>
        <name>glycerol</name>
        <dbReference type="ChEBI" id="CHEBI:17754"/>
    </ligand>
</feature>
<feature type="binding site" evidence="11">
    <location>
        <position position="12"/>
    </location>
    <ligand>
        <name>ATP</name>
        <dbReference type="ChEBI" id="CHEBI:30616"/>
    </ligand>
</feature>
<evidence type="ECO:0000256" key="9">
    <source>
        <dbReference type="ARBA" id="ARBA00054633"/>
    </source>
</evidence>
<name>A0A9D2NP22_9FIRM</name>
<feature type="binding site" evidence="11">
    <location>
        <position position="134"/>
    </location>
    <ligand>
        <name>glycerol</name>
        <dbReference type="ChEBI" id="CHEBI:17754"/>
    </ligand>
</feature>
<dbReference type="FunFam" id="3.30.420.40:FF:000008">
    <property type="entry name" value="Glycerol kinase"/>
    <property type="match status" value="1"/>
</dbReference>
<keyword evidence="6 11" id="KW-0319">Glycerol metabolism</keyword>
<feature type="binding site" evidence="11">
    <location>
        <position position="12"/>
    </location>
    <ligand>
        <name>ADP</name>
        <dbReference type="ChEBI" id="CHEBI:456216"/>
    </ligand>
</feature>
<feature type="binding site" evidence="11">
    <location>
        <position position="406"/>
    </location>
    <ligand>
        <name>ATP</name>
        <dbReference type="ChEBI" id="CHEBI:30616"/>
    </ligand>
</feature>
<evidence type="ECO:0000256" key="11">
    <source>
        <dbReference type="HAMAP-Rule" id="MF_00186"/>
    </source>
</evidence>
<evidence type="ECO:0000256" key="3">
    <source>
        <dbReference type="ARBA" id="ARBA00022679"/>
    </source>
</evidence>
<evidence type="ECO:0000256" key="10">
    <source>
        <dbReference type="ARBA" id="ARBA00063665"/>
    </source>
</evidence>
<dbReference type="PANTHER" id="PTHR10196">
    <property type="entry name" value="SUGAR KINASE"/>
    <property type="match status" value="1"/>
</dbReference>
<feature type="binding site" evidence="11">
    <location>
        <position position="240"/>
    </location>
    <ligand>
        <name>sn-glycerol 3-phosphate</name>
        <dbReference type="ChEBI" id="CHEBI:57597"/>
    </ligand>
</feature>
<feature type="binding site" evidence="11">
    <location>
        <position position="406"/>
    </location>
    <ligand>
        <name>ADP</name>
        <dbReference type="ChEBI" id="CHEBI:456216"/>
    </ligand>
</feature>
<dbReference type="GO" id="GO:0005524">
    <property type="term" value="F:ATP binding"/>
    <property type="evidence" value="ECO:0007669"/>
    <property type="project" value="UniProtKB-UniRule"/>
</dbReference>
<comment type="similarity">
    <text evidence="2 11 12">Belongs to the FGGY kinase family.</text>
</comment>
<evidence type="ECO:0000256" key="4">
    <source>
        <dbReference type="ARBA" id="ARBA00022741"/>
    </source>
</evidence>
<keyword evidence="3 11" id="KW-0808">Transferase</keyword>
<dbReference type="FunFam" id="3.30.420.40:FF:000007">
    <property type="entry name" value="Glycerol kinase"/>
    <property type="match status" value="1"/>
</dbReference>
<dbReference type="EC" id="2.7.1.30" evidence="11"/>
<dbReference type="InterPro" id="IPR043129">
    <property type="entry name" value="ATPase_NBD"/>
</dbReference>
<dbReference type="PANTHER" id="PTHR10196:SF69">
    <property type="entry name" value="GLYCEROL KINASE"/>
    <property type="match status" value="1"/>
</dbReference>
<dbReference type="Pfam" id="PF00370">
    <property type="entry name" value="FGGY_N"/>
    <property type="match status" value="1"/>
</dbReference>
<dbReference type="InterPro" id="IPR018484">
    <property type="entry name" value="FGGY_N"/>
</dbReference>
<dbReference type="PROSITE" id="PS00445">
    <property type="entry name" value="FGGY_KINASES_2"/>
    <property type="match status" value="1"/>
</dbReference>
<dbReference type="SUPFAM" id="SSF53067">
    <property type="entry name" value="Actin-like ATPase domain"/>
    <property type="match status" value="2"/>
</dbReference>
<feature type="binding site" evidence="11">
    <location>
        <position position="134"/>
    </location>
    <ligand>
        <name>sn-glycerol 3-phosphate</name>
        <dbReference type="ChEBI" id="CHEBI:57597"/>
    </ligand>
</feature>
<feature type="binding site" evidence="11">
    <location>
        <position position="305"/>
    </location>
    <ligand>
        <name>ADP</name>
        <dbReference type="ChEBI" id="CHEBI:456216"/>
    </ligand>
</feature>
<comment type="pathway">
    <text evidence="1 11">Polyol metabolism; glycerol degradation via glycerol kinase pathway; sn-glycerol 3-phosphate from glycerol: step 1/1.</text>
</comment>
<dbReference type="Proteomes" id="UP000823896">
    <property type="component" value="Unassembled WGS sequence"/>
</dbReference>
<reference evidence="15" key="1">
    <citation type="journal article" date="2021" name="PeerJ">
        <title>Extensive microbial diversity within the chicken gut microbiome revealed by metagenomics and culture.</title>
        <authorList>
            <person name="Gilroy R."/>
            <person name="Ravi A."/>
            <person name="Getino M."/>
            <person name="Pursley I."/>
            <person name="Horton D.L."/>
            <person name="Alikhan N.F."/>
            <person name="Baker D."/>
            <person name="Gharbi K."/>
            <person name="Hall N."/>
            <person name="Watson M."/>
            <person name="Adriaenssens E.M."/>
            <person name="Foster-Nyarko E."/>
            <person name="Jarju S."/>
            <person name="Secka A."/>
            <person name="Antonio M."/>
            <person name="Oren A."/>
            <person name="Chaudhuri R.R."/>
            <person name="La Ragione R."/>
            <person name="Hildebrand F."/>
            <person name="Pallen M.J."/>
        </authorList>
    </citation>
    <scope>NUCLEOTIDE SEQUENCE</scope>
    <source>
        <strain evidence="15">CHK187-11901</strain>
    </source>
</reference>
<evidence type="ECO:0000256" key="7">
    <source>
        <dbReference type="ARBA" id="ARBA00022840"/>
    </source>
</evidence>
<evidence type="ECO:0000313" key="15">
    <source>
        <dbReference type="EMBL" id="HJC35852.1"/>
    </source>
</evidence>
<reference evidence="15" key="2">
    <citation type="submission" date="2021-04" db="EMBL/GenBank/DDBJ databases">
        <authorList>
            <person name="Gilroy R."/>
        </authorList>
    </citation>
    <scope>NUCLEOTIDE SEQUENCE</scope>
    <source>
        <strain evidence="15">CHK187-11901</strain>
    </source>
</reference>
<feature type="domain" description="Carbohydrate kinase FGGY C-terminal" evidence="14">
    <location>
        <begin position="257"/>
        <end position="445"/>
    </location>
</feature>
<evidence type="ECO:0000256" key="2">
    <source>
        <dbReference type="ARBA" id="ARBA00009156"/>
    </source>
</evidence>
<feature type="binding site" evidence="11">
    <location>
        <position position="13"/>
    </location>
    <ligand>
        <name>ATP</name>
        <dbReference type="ChEBI" id="CHEBI:30616"/>
    </ligand>
</feature>
<dbReference type="GO" id="GO:0004370">
    <property type="term" value="F:glycerol kinase activity"/>
    <property type="evidence" value="ECO:0007669"/>
    <property type="project" value="UniProtKB-UniRule"/>
</dbReference>
<feature type="binding site" evidence="11">
    <location>
        <position position="12"/>
    </location>
    <ligand>
        <name>sn-glycerol 3-phosphate</name>
        <dbReference type="ChEBI" id="CHEBI:57597"/>
    </ligand>
</feature>
<protein>
    <recommendedName>
        <fullName evidence="11">Glycerol kinase</fullName>
        <ecNumber evidence="11">2.7.1.30</ecNumber>
    </recommendedName>
    <alternativeName>
        <fullName evidence="11">ATP:glycerol 3-phosphotransferase</fullName>
    </alternativeName>
    <alternativeName>
        <fullName evidence="11">Glycerokinase</fullName>
        <shortName evidence="11">GK</shortName>
    </alternativeName>
</protein>
<comment type="catalytic activity">
    <reaction evidence="8 11">
        <text>glycerol + ATP = sn-glycerol 3-phosphate + ADP + H(+)</text>
        <dbReference type="Rhea" id="RHEA:21644"/>
        <dbReference type="ChEBI" id="CHEBI:15378"/>
        <dbReference type="ChEBI" id="CHEBI:17754"/>
        <dbReference type="ChEBI" id="CHEBI:30616"/>
        <dbReference type="ChEBI" id="CHEBI:57597"/>
        <dbReference type="ChEBI" id="CHEBI:456216"/>
        <dbReference type="EC" id="2.7.1.30"/>
    </reaction>
</comment>
<dbReference type="Gene3D" id="3.30.420.40">
    <property type="match status" value="2"/>
</dbReference>
<feature type="binding site" evidence="11">
    <location>
        <position position="83"/>
    </location>
    <ligand>
        <name>glycerol</name>
        <dbReference type="ChEBI" id="CHEBI:17754"/>
    </ligand>
</feature>
<gene>
    <name evidence="11 15" type="primary">glpK</name>
    <name evidence="15" type="ORF">H9702_01825</name>
</gene>
<comment type="caution">
    <text evidence="15">The sequence shown here is derived from an EMBL/GenBank/DDBJ whole genome shotgun (WGS) entry which is preliminary data.</text>
</comment>
<dbReference type="InterPro" id="IPR005999">
    <property type="entry name" value="Glycerol_kin"/>
</dbReference>
<proteinExistence type="inferred from homology"/>
<evidence type="ECO:0000259" key="13">
    <source>
        <dbReference type="Pfam" id="PF00370"/>
    </source>
</evidence>
<dbReference type="GO" id="GO:0006072">
    <property type="term" value="P:glycerol-3-phosphate metabolic process"/>
    <property type="evidence" value="ECO:0007669"/>
    <property type="project" value="InterPro"/>
</dbReference>
<dbReference type="GO" id="GO:0005829">
    <property type="term" value="C:cytosol"/>
    <property type="evidence" value="ECO:0007669"/>
    <property type="project" value="UniProtKB-ARBA"/>
</dbReference>
<evidence type="ECO:0000256" key="1">
    <source>
        <dbReference type="ARBA" id="ARBA00005190"/>
    </source>
</evidence>
<feature type="binding site" evidence="11">
    <location>
        <position position="305"/>
    </location>
    <ligand>
        <name>ATP</name>
        <dbReference type="ChEBI" id="CHEBI:30616"/>
    </ligand>
</feature>
<dbReference type="EMBL" id="DWWM01000008">
    <property type="protein sequence ID" value="HJC35852.1"/>
    <property type="molecule type" value="Genomic_DNA"/>
</dbReference>
<dbReference type="GO" id="GO:0019563">
    <property type="term" value="P:glycerol catabolic process"/>
    <property type="evidence" value="ECO:0007669"/>
    <property type="project" value="UniProtKB-UniRule"/>
</dbReference>
<comment type="function">
    <text evidence="9 11">Key enzyme in the regulation of glycerol uptake and metabolism. Catalyzes the phosphorylation of glycerol to yield sn-glycerol 3-phosphate.</text>
</comment>
<dbReference type="InterPro" id="IPR018483">
    <property type="entry name" value="Carb_kinase_FGGY_CS"/>
</dbReference>
<keyword evidence="5 11" id="KW-0418">Kinase</keyword>
<evidence type="ECO:0000256" key="6">
    <source>
        <dbReference type="ARBA" id="ARBA00022798"/>
    </source>
</evidence>
<dbReference type="AlphaFoldDB" id="A0A9D2NP22"/>
<dbReference type="InterPro" id="IPR018485">
    <property type="entry name" value="FGGY_C"/>
</dbReference>
<feature type="domain" description="Carbohydrate kinase FGGY N-terminal" evidence="13">
    <location>
        <begin position="4"/>
        <end position="247"/>
    </location>
</feature>
<feature type="binding site" evidence="11">
    <location>
        <position position="82"/>
    </location>
    <ligand>
        <name>sn-glycerol 3-phosphate</name>
        <dbReference type="ChEBI" id="CHEBI:57597"/>
    </ligand>
</feature>
<keyword evidence="7 11" id="KW-0067">ATP-binding</keyword>
<feature type="binding site" evidence="11">
    <location>
        <position position="82"/>
    </location>
    <ligand>
        <name>glycerol</name>
        <dbReference type="ChEBI" id="CHEBI:17754"/>
    </ligand>
</feature>
<comment type="activity regulation">
    <text evidence="11">Activated by phosphorylation and inhibited by fructose 1,6-bisphosphate (FBP).</text>
</comment>
<dbReference type="CDD" id="cd07786">
    <property type="entry name" value="FGGY_EcGK_like"/>
    <property type="match status" value="1"/>
</dbReference>
<evidence type="ECO:0000259" key="14">
    <source>
        <dbReference type="Pfam" id="PF02782"/>
    </source>
</evidence>
<keyword evidence="4 11" id="KW-0547">Nucleotide-binding</keyword>
<feature type="binding site" evidence="11">
    <location>
        <position position="83"/>
    </location>
    <ligand>
        <name>sn-glycerol 3-phosphate</name>
        <dbReference type="ChEBI" id="CHEBI:57597"/>
    </ligand>
</feature>
<dbReference type="InterPro" id="IPR000577">
    <property type="entry name" value="Carb_kinase_FGGY"/>
</dbReference>
<evidence type="ECO:0000313" key="16">
    <source>
        <dbReference type="Proteomes" id="UP000823896"/>
    </source>
</evidence>
<feature type="binding site" evidence="11">
    <location>
        <position position="241"/>
    </location>
    <ligand>
        <name>glycerol</name>
        <dbReference type="ChEBI" id="CHEBI:17754"/>
    </ligand>
</feature>
<feature type="binding site" evidence="11">
    <location>
        <position position="262"/>
    </location>
    <ligand>
        <name>ADP</name>
        <dbReference type="ChEBI" id="CHEBI:456216"/>
    </ligand>
</feature>
<evidence type="ECO:0000256" key="5">
    <source>
        <dbReference type="ARBA" id="ARBA00022777"/>
    </source>
</evidence>
<feature type="binding site" evidence="11">
    <location>
        <position position="14"/>
    </location>
    <ligand>
        <name>ATP</name>
        <dbReference type="ChEBI" id="CHEBI:30616"/>
    </ligand>
</feature>
<feature type="binding site" evidence="11">
    <location>
        <position position="410"/>
    </location>
    <ligand>
        <name>ADP</name>
        <dbReference type="ChEBI" id="CHEBI:456216"/>
    </ligand>
</feature>
<dbReference type="HAMAP" id="MF_00186">
    <property type="entry name" value="Glycerol_kin"/>
    <property type="match status" value="1"/>
</dbReference>
<dbReference type="PIRSF" id="PIRSF000538">
    <property type="entry name" value="GlpK"/>
    <property type="match status" value="1"/>
</dbReference>
<evidence type="ECO:0000256" key="12">
    <source>
        <dbReference type="RuleBase" id="RU003733"/>
    </source>
</evidence>
<dbReference type="NCBIfam" id="TIGR01311">
    <property type="entry name" value="glycerol_kin"/>
    <property type="match status" value="1"/>
</dbReference>
<organism evidence="15 16">
    <name type="scientific">Candidatus Merdibacter merdavium</name>
    <dbReference type="NCBI Taxonomy" id="2838692"/>
    <lineage>
        <taxon>Bacteria</taxon>
        <taxon>Bacillati</taxon>
        <taxon>Bacillota</taxon>
        <taxon>Erysipelotrichia</taxon>
        <taxon>Erysipelotrichales</taxon>
        <taxon>Erysipelotrichaceae</taxon>
        <taxon>Merdibacter</taxon>
    </lineage>
</organism>
<sequence>MERYIMAVDQGTTSSRAILFDRHGRIAGMAQKELTNSYPHPGWVEQDASEIWASVAGVMMEVLARFGIAPHQVAAIGITNQRETTVIWEKESGRPIAPAIVWQSRQSEAYCSALREAGKEEWIRKKTGLQLDPYFSASKIRFLLDQTHAQSRAERGELCFGTIDSWLVWKLSHGRAHVSDVSNASRTMLMNLETLAFDEELLKLWDIPICMMPRICDSSGILAMSDLLGTPVPIAALAGDQQAALFGQACFEKGSVKNTYGTGCFLLMNTGDQIVRSSTGLISSVGWRIGNEVSYVLEGSVFVAGAAVQWLRDGLRLIRTSAESEERASSVADSGGVIVVPAFTGLGAPYWKPNVRGAMFGLTRGTTQEHIIRATLESLAFQSMDVLQAMEEDLGARIDSLKADGGASRNHFLMQFQSDLLDVEVVCPDIAETTALGAAALAGLAVGFWKDQEEIRRLTQHVSRYHPRMGEEEREKLMKGWKKAVAAAAAFDIV</sequence>
<dbReference type="NCBIfam" id="NF000756">
    <property type="entry name" value="PRK00047.1"/>
    <property type="match status" value="1"/>
</dbReference>
<accession>A0A9D2NP22</accession>
<feature type="binding site" evidence="11">
    <location>
        <position position="262"/>
    </location>
    <ligand>
        <name>ATP</name>
        <dbReference type="ChEBI" id="CHEBI:30616"/>
    </ligand>
</feature>
<evidence type="ECO:0000256" key="8">
    <source>
        <dbReference type="ARBA" id="ARBA00052101"/>
    </source>
</evidence>
<feature type="binding site" evidence="11">
    <location>
        <position position="16"/>
    </location>
    <ligand>
        <name>ADP</name>
        <dbReference type="ChEBI" id="CHEBI:456216"/>
    </ligand>
</feature>
<comment type="subunit">
    <text evidence="10 11">Homotetramer and homodimer (in equilibrium).</text>
</comment>